<evidence type="ECO:0000313" key="6">
    <source>
        <dbReference type="EMBL" id="KNG89289.1"/>
    </source>
</evidence>
<protein>
    <recommendedName>
        <fullName evidence="5">Major facilitator superfamily (MFS) profile domain-containing protein</fullName>
    </recommendedName>
</protein>
<feature type="transmembrane region" description="Helical" evidence="4">
    <location>
        <begin position="375"/>
        <end position="396"/>
    </location>
</feature>
<dbReference type="Gene3D" id="1.10.1280.10">
    <property type="entry name" value="Di-copper center containing domain from catechol oxidase"/>
    <property type="match status" value="1"/>
</dbReference>
<dbReference type="SUPFAM" id="SSF48056">
    <property type="entry name" value="Di-copper centre-containing domain"/>
    <property type="match status" value="1"/>
</dbReference>
<organism evidence="6 7">
    <name type="scientific">Aspergillus nomiae NRRL (strain ATCC 15546 / NRRL 13137 / CBS 260.88 / M93)</name>
    <dbReference type="NCBI Taxonomy" id="1509407"/>
    <lineage>
        <taxon>Eukaryota</taxon>
        <taxon>Fungi</taxon>
        <taxon>Dikarya</taxon>
        <taxon>Ascomycota</taxon>
        <taxon>Pezizomycotina</taxon>
        <taxon>Eurotiomycetes</taxon>
        <taxon>Eurotiomycetidae</taxon>
        <taxon>Eurotiales</taxon>
        <taxon>Aspergillaceae</taxon>
        <taxon>Aspergillus</taxon>
        <taxon>Aspergillus subgen. Circumdati</taxon>
    </lineage>
</organism>
<feature type="transmembrane region" description="Helical" evidence="4">
    <location>
        <begin position="342"/>
        <end position="363"/>
    </location>
</feature>
<feature type="transmembrane region" description="Helical" evidence="4">
    <location>
        <begin position="541"/>
        <end position="564"/>
    </location>
</feature>
<dbReference type="InterPro" id="IPR020846">
    <property type="entry name" value="MFS_dom"/>
</dbReference>
<sequence>MAKSNTGGTGIAESSCDGDSHGRKVQSLSWRGGIRSVACLASVSITRFRSRKTRDGLRMETLFEHILFAPKLGLGLLKAPRIAWWGCDTSDGSTVRHLESLGDFVVDADILVSSSSSHGCEPPDSREEDHTLAARLDLQGWHGYQGLMGDVRQLQFQFGREIDEDLALDPHKFPDQFRMTSHTSYVLPTMAASDRGKDFVSSGVEINHPAVGASESRRPVDGFQVEDDRTVLQETTTDADAFPDGGYRSWLVVLGSFLLLMSSYGLMNSVGVLQSYLESHQLANYSSQNVGWISGLFVFVSLGLGVFVGPLFDTYGPRELVSAGSAFYVLSLFLTAECTEYWHFIICFGIMAGIGGAFTSTIGMSCVPHWFQARAGMAIGTAMAGAGLGGVVFPFILKGAFANLGFQWGMRIVALVILVLCGLASFLVKSRLPKGQLKAAIDIRCFKDSRFTLLSCGIFALELEMFALIGLFPTYVIKQGFNTSASVYTLVVLNVCSCIGRLLAGRVADRYGRLNVLIILILSAVLTMFTILYPFSRHLSALYIFSALYGLCSGSFISLAPVCIRQVSNAKEIGMRFGTCYCLVSFATLICIPIGGEMLEKVGSRIVVIWLACVLLRKVTAEMHLYISVLVWLACGPLALLAASIYDFSPEQVDQGIALRQLAREATENIKRDRTGGCRPEDAQIRKEWRELTPEERQQFIDAVRCLQRIPTTLSADLHQIYPGIQTRYDEFLATHINLTSVIHMTADFLAWHRYFIHTFEQDLKSKCDYAGSLPYWDWGLDAENPQLSVLFNGDEYSMGSNGVFIPNRDPAYWPSIKEYIPVGTGGGCVYEGPFSNYTINMGPIDGAGQKPVNYRFEYHPHCLKRDINPTVTRSSVTFRHITELILSYDTIDWFQGVMQRDPRFSVPSVPYGVHRGGHVGVGMVMGDAAGSPGDPMFYLHHAQIDRVWTIWQGLDLDKRRHAIWGTHTIVDTPPTANMTLDEMIHFGFAAEPVRFRDLMDTLDGPFCYYYS</sequence>
<keyword evidence="7" id="KW-1185">Reference proteome</keyword>
<dbReference type="Pfam" id="PF07690">
    <property type="entry name" value="MFS_1"/>
    <property type="match status" value="1"/>
</dbReference>
<dbReference type="SUPFAM" id="SSF103473">
    <property type="entry name" value="MFS general substrate transporter"/>
    <property type="match status" value="1"/>
</dbReference>
<dbReference type="InterPro" id="IPR002227">
    <property type="entry name" value="Tyrosinase_Cu-bd"/>
</dbReference>
<dbReference type="InterPro" id="IPR011701">
    <property type="entry name" value="MFS"/>
</dbReference>
<dbReference type="InterPro" id="IPR036259">
    <property type="entry name" value="MFS_trans_sf"/>
</dbReference>
<feature type="region of interest" description="Disordered" evidence="3">
    <location>
        <begin position="1"/>
        <end position="22"/>
    </location>
</feature>
<dbReference type="Proteomes" id="UP000037505">
    <property type="component" value="Unassembled WGS sequence"/>
</dbReference>
<feature type="transmembrane region" description="Helical" evidence="4">
    <location>
        <begin position="451"/>
        <end position="473"/>
    </location>
</feature>
<dbReference type="PANTHER" id="PTHR11360">
    <property type="entry name" value="MONOCARBOXYLATE TRANSPORTER"/>
    <property type="match status" value="1"/>
</dbReference>
<proteinExistence type="inferred from homology"/>
<feature type="transmembrane region" description="Helical" evidence="4">
    <location>
        <begin position="485"/>
        <end position="504"/>
    </location>
</feature>
<dbReference type="CDD" id="cd17352">
    <property type="entry name" value="MFS_MCT_SLC16"/>
    <property type="match status" value="1"/>
</dbReference>
<dbReference type="Pfam" id="PF00264">
    <property type="entry name" value="Tyrosinase"/>
    <property type="match status" value="1"/>
</dbReference>
<reference evidence="6 7" key="1">
    <citation type="submission" date="2014-06" db="EMBL/GenBank/DDBJ databases">
        <title>The Genome of the Aflatoxigenic Filamentous Fungus Aspergillus nomius.</title>
        <authorList>
            <person name="Moore M.G."/>
            <person name="Shannon B.M."/>
            <person name="Brian M.M."/>
        </authorList>
    </citation>
    <scope>NUCLEOTIDE SEQUENCE [LARGE SCALE GENOMIC DNA]</scope>
    <source>
        <strain evidence="6 7">NRRL 13137</strain>
    </source>
</reference>
<accession>A0A0L1JC14</accession>
<dbReference type="AlphaFoldDB" id="A0A0L1JC14"/>
<evidence type="ECO:0000256" key="3">
    <source>
        <dbReference type="SAM" id="MobiDB-lite"/>
    </source>
</evidence>
<comment type="similarity">
    <text evidence="2">Belongs to the major facilitator superfamily. Monocarboxylate porter (TC 2.A.1.13) family.</text>
</comment>
<keyword evidence="4" id="KW-0812">Transmembrane</keyword>
<dbReference type="EMBL" id="JNOM01000034">
    <property type="protein sequence ID" value="KNG89289.1"/>
    <property type="molecule type" value="Genomic_DNA"/>
</dbReference>
<dbReference type="GO" id="GO:0016491">
    <property type="term" value="F:oxidoreductase activity"/>
    <property type="evidence" value="ECO:0007669"/>
    <property type="project" value="InterPro"/>
</dbReference>
<dbReference type="RefSeq" id="XP_015410212.1">
    <property type="nucleotide sequence ID" value="XM_015546884.1"/>
</dbReference>
<dbReference type="InterPro" id="IPR050327">
    <property type="entry name" value="Proton-linked_MCT"/>
</dbReference>
<dbReference type="GO" id="GO:0022857">
    <property type="term" value="F:transmembrane transporter activity"/>
    <property type="evidence" value="ECO:0007669"/>
    <property type="project" value="InterPro"/>
</dbReference>
<feature type="transmembrane region" description="Helical" evidence="4">
    <location>
        <begin position="408"/>
        <end position="428"/>
    </location>
</feature>
<feature type="transmembrane region" description="Helical" evidence="4">
    <location>
        <begin position="626"/>
        <end position="646"/>
    </location>
</feature>
<dbReference type="PANTHER" id="PTHR11360:SF177">
    <property type="entry name" value="RIBOFLAVIN TRANSPORTER MCH5"/>
    <property type="match status" value="1"/>
</dbReference>
<feature type="transmembrane region" description="Helical" evidence="4">
    <location>
        <begin position="602"/>
        <end position="619"/>
    </location>
</feature>
<comment type="caution">
    <text evidence="6">The sequence shown here is derived from an EMBL/GenBank/DDBJ whole genome shotgun (WGS) entry which is preliminary data.</text>
</comment>
<feature type="transmembrane region" description="Helical" evidence="4">
    <location>
        <begin position="290"/>
        <end position="312"/>
    </location>
</feature>
<dbReference type="PROSITE" id="PS50850">
    <property type="entry name" value="MFS"/>
    <property type="match status" value="1"/>
</dbReference>
<evidence type="ECO:0000259" key="5">
    <source>
        <dbReference type="PROSITE" id="PS50850"/>
    </source>
</evidence>
<keyword evidence="4" id="KW-1133">Transmembrane helix</keyword>
<dbReference type="GeneID" id="26803431"/>
<evidence type="ECO:0000256" key="2">
    <source>
        <dbReference type="ARBA" id="ARBA00006727"/>
    </source>
</evidence>
<evidence type="ECO:0000256" key="1">
    <source>
        <dbReference type="ARBA" id="ARBA00004141"/>
    </source>
</evidence>
<evidence type="ECO:0000256" key="4">
    <source>
        <dbReference type="SAM" id="Phobius"/>
    </source>
</evidence>
<dbReference type="PROSITE" id="PS00498">
    <property type="entry name" value="TYROSINASE_2"/>
    <property type="match status" value="1"/>
</dbReference>
<comment type="subcellular location">
    <subcellularLocation>
        <location evidence="1">Membrane</location>
        <topology evidence="1">Multi-pass membrane protein</topology>
    </subcellularLocation>
</comment>
<dbReference type="Gene3D" id="1.20.1250.20">
    <property type="entry name" value="MFS general substrate transporter like domains"/>
    <property type="match status" value="1"/>
</dbReference>
<feature type="transmembrane region" description="Helical" evidence="4">
    <location>
        <begin position="516"/>
        <end position="535"/>
    </location>
</feature>
<feature type="transmembrane region" description="Helical" evidence="4">
    <location>
        <begin position="576"/>
        <end position="596"/>
    </location>
</feature>
<keyword evidence="4" id="KW-0472">Membrane</keyword>
<dbReference type="InterPro" id="IPR008922">
    <property type="entry name" value="Di-copper_centre_dom_sf"/>
</dbReference>
<dbReference type="PRINTS" id="PR00092">
    <property type="entry name" value="TYROSINASE"/>
</dbReference>
<feature type="transmembrane region" description="Helical" evidence="4">
    <location>
        <begin position="250"/>
        <end position="270"/>
    </location>
</feature>
<dbReference type="OrthoDB" id="6132182at2759"/>
<dbReference type="GO" id="GO:0016020">
    <property type="term" value="C:membrane"/>
    <property type="evidence" value="ECO:0007669"/>
    <property type="project" value="UniProtKB-SubCell"/>
</dbReference>
<gene>
    <name evidence="6" type="ORF">ANOM_001627</name>
</gene>
<evidence type="ECO:0000313" key="7">
    <source>
        <dbReference type="Proteomes" id="UP000037505"/>
    </source>
</evidence>
<feature type="domain" description="Major facilitator superfamily (MFS) profile" evidence="5">
    <location>
        <begin position="248"/>
        <end position="654"/>
    </location>
</feature>
<name>A0A0L1JC14_ASPN3</name>